<sequence>MDALPPFHLMPLPDAEARLAALADRVAWELSTLAYPARDWVRPRGDGVRDVVVVGGGQCGLALSFALRRARVTNTEVLEAGTPAGIWLRFARMHTLRTPKHVTGPELGVPSLSVRAWFEARFGEHAWASLAKIPRAVWQAYLDWLQGMLALPVEAGWRVGAVTPEADDLLAVTAERDDGMRARWLSRHVVMATGVDGAGAWQVPGIVAQSLPADRYAHTAQPIDFAALAGRRVAVLGAGASAFDNAAMALEHGAARLDLLARRPRLPAVNPYRWMEFAGFLNHFADLPDALKWRFMRTIFAMNQPPPQETFSRCAAHAVFHLHLAAPLRALRMEGDAIILETPRGAVTADFLIVGTGLVVEPALRTELAAAAPHIARWRDRFTPPAGEEDAALGAFPYLTADFAFTERVEGSAPWLRRLRSSSFAAMASTASSGGISTLRPTVDRIARGITRDLFLDQAEADHAALAAYDERELVDLTLASEGTRPW</sequence>
<keyword evidence="3" id="KW-1185">Reference proteome</keyword>
<dbReference type="GO" id="GO:0004497">
    <property type="term" value="F:monooxygenase activity"/>
    <property type="evidence" value="ECO:0007669"/>
    <property type="project" value="TreeGrafter"/>
</dbReference>
<evidence type="ECO:0000256" key="1">
    <source>
        <dbReference type="ARBA" id="ARBA00023002"/>
    </source>
</evidence>
<reference evidence="2 3" key="1">
    <citation type="submission" date="2016-10" db="EMBL/GenBank/DDBJ databases">
        <authorList>
            <person name="de Groot N.N."/>
        </authorList>
    </citation>
    <scope>NUCLEOTIDE SEQUENCE [LARGE SCALE GENOMIC DNA]</scope>
    <source>
        <strain evidence="2 3">DSM 19981</strain>
    </source>
</reference>
<protein>
    <recommendedName>
        <fullName evidence="4">Flavoprotein involved in K+ transport</fullName>
    </recommendedName>
</protein>
<dbReference type="GO" id="GO:0050660">
    <property type="term" value="F:flavin adenine dinucleotide binding"/>
    <property type="evidence" value="ECO:0007669"/>
    <property type="project" value="TreeGrafter"/>
</dbReference>
<dbReference type="Pfam" id="PF13738">
    <property type="entry name" value="Pyr_redox_3"/>
    <property type="match status" value="1"/>
</dbReference>
<dbReference type="RefSeq" id="WP_245761873.1">
    <property type="nucleotide sequence ID" value="NZ_FOSQ01000001.1"/>
</dbReference>
<dbReference type="PANTHER" id="PTHR43539:SF91">
    <property type="entry name" value="FAD-DEPENDENT URATE HYDROXYLASE"/>
    <property type="match status" value="1"/>
</dbReference>
<evidence type="ECO:0000313" key="2">
    <source>
        <dbReference type="EMBL" id="SFK17606.1"/>
    </source>
</evidence>
<proteinExistence type="predicted"/>
<gene>
    <name evidence="2" type="ORF">SAMN02745775_101207</name>
</gene>
<dbReference type="SUPFAM" id="SSF51905">
    <property type="entry name" value="FAD/NAD(P)-binding domain"/>
    <property type="match status" value="1"/>
</dbReference>
<name>A0A1I3XEW2_9PROT</name>
<keyword evidence="1" id="KW-0560">Oxidoreductase</keyword>
<dbReference type="AlphaFoldDB" id="A0A1I3XEW2"/>
<dbReference type="InterPro" id="IPR036188">
    <property type="entry name" value="FAD/NAD-bd_sf"/>
</dbReference>
<accession>A0A1I3XEW2</accession>
<dbReference type="Proteomes" id="UP000199473">
    <property type="component" value="Unassembled WGS sequence"/>
</dbReference>
<dbReference type="Gene3D" id="3.50.50.60">
    <property type="entry name" value="FAD/NAD(P)-binding domain"/>
    <property type="match status" value="1"/>
</dbReference>
<dbReference type="InterPro" id="IPR050982">
    <property type="entry name" value="Auxin_biosynth/cation_transpt"/>
</dbReference>
<evidence type="ECO:0008006" key="4">
    <source>
        <dbReference type="Google" id="ProtNLM"/>
    </source>
</evidence>
<dbReference type="STRING" id="1123062.SAMN02745775_101207"/>
<evidence type="ECO:0000313" key="3">
    <source>
        <dbReference type="Proteomes" id="UP000199473"/>
    </source>
</evidence>
<organism evidence="2 3">
    <name type="scientific">Falsiroseomonas stagni DSM 19981</name>
    <dbReference type="NCBI Taxonomy" id="1123062"/>
    <lineage>
        <taxon>Bacteria</taxon>
        <taxon>Pseudomonadati</taxon>
        <taxon>Pseudomonadota</taxon>
        <taxon>Alphaproteobacteria</taxon>
        <taxon>Acetobacterales</taxon>
        <taxon>Roseomonadaceae</taxon>
        <taxon>Falsiroseomonas</taxon>
    </lineage>
</organism>
<dbReference type="PANTHER" id="PTHR43539">
    <property type="entry name" value="FLAVIN-BINDING MONOOXYGENASE-LIKE PROTEIN (AFU_ORTHOLOGUE AFUA_4G09220)"/>
    <property type="match status" value="1"/>
</dbReference>
<dbReference type="EMBL" id="FOSQ01000001">
    <property type="protein sequence ID" value="SFK17606.1"/>
    <property type="molecule type" value="Genomic_DNA"/>
</dbReference>